<dbReference type="PANTHER" id="PTHR43095:SF5">
    <property type="entry name" value="XYLULOSE KINASE"/>
    <property type="match status" value="1"/>
</dbReference>
<evidence type="ECO:0000256" key="1">
    <source>
        <dbReference type="ARBA" id="ARBA00009156"/>
    </source>
</evidence>
<dbReference type="GO" id="GO:0005975">
    <property type="term" value="P:carbohydrate metabolic process"/>
    <property type="evidence" value="ECO:0007669"/>
    <property type="project" value="InterPro"/>
</dbReference>
<dbReference type="InterPro" id="IPR018484">
    <property type="entry name" value="FGGY_N"/>
</dbReference>
<feature type="domain" description="Carbohydrate kinase FGGY C-terminal" evidence="6">
    <location>
        <begin position="257"/>
        <end position="443"/>
    </location>
</feature>
<dbReference type="Pfam" id="PF02782">
    <property type="entry name" value="FGGY_C"/>
    <property type="match status" value="1"/>
</dbReference>
<dbReference type="InterPro" id="IPR018483">
    <property type="entry name" value="Carb_kinase_FGGY_CS"/>
</dbReference>
<keyword evidence="8" id="KW-1185">Reference proteome</keyword>
<evidence type="ECO:0000256" key="2">
    <source>
        <dbReference type="ARBA" id="ARBA00022679"/>
    </source>
</evidence>
<name>A0A942UK66_9BACI</name>
<dbReference type="AlphaFoldDB" id="A0A942UK66"/>
<keyword evidence="3 4" id="KW-0418">Kinase</keyword>
<dbReference type="InterPro" id="IPR043129">
    <property type="entry name" value="ATPase_NBD"/>
</dbReference>
<dbReference type="PROSITE" id="PS00445">
    <property type="entry name" value="FGGY_KINASES_2"/>
    <property type="match status" value="1"/>
</dbReference>
<sequence>MTALLGIDIGTTHCKAGLFDRIGNCLKLASRQTMTHYRSNGEAYYQPDEIWGIVSSTIQEVIKENSETIAAIGITSMAETGLLIDKNSGLPKTEMIPWFDKRAMEEANQILMEADRLERFVRSGLRHSYKYGLPKILWLRKQNPSITNDAIWLSASDFIAYKLTGEFGTDYSLAARTYGFRIDEKVWDTPWLNKFGLDETLFPPARPSGTPMGEVNNEECIAYGLSKGTPVAVSGHDHVCAALAVGAIHPGVVLDSIGTAETLVGTLEEHPLGEKEYKSGLSYGCHVAKNRLFLMGGLPSSGGAVEWIRTQFSDKSLSYDEMLSLLKETDEGPTGILFYPHLSGSGAPNPDPQAKAAFIGLEKKDERKDLLKALLEGTAYQMESIREAVESIAESDITNIVAVGGGTKNKQWMQIKSDISGCIYSIPEVSESTLLGAALAAGIGTEFYQDEEEATRLIGQQNRTEIVPNDEHHQAYQTIYKNGYVQMEKALRMYYQNQLGDE</sequence>
<evidence type="ECO:0000259" key="5">
    <source>
        <dbReference type="Pfam" id="PF00370"/>
    </source>
</evidence>
<dbReference type="PANTHER" id="PTHR43095">
    <property type="entry name" value="SUGAR KINASE"/>
    <property type="match status" value="1"/>
</dbReference>
<evidence type="ECO:0000259" key="6">
    <source>
        <dbReference type="Pfam" id="PF02782"/>
    </source>
</evidence>
<dbReference type="GO" id="GO:0016773">
    <property type="term" value="F:phosphotransferase activity, alcohol group as acceptor"/>
    <property type="evidence" value="ECO:0007669"/>
    <property type="project" value="InterPro"/>
</dbReference>
<dbReference type="RefSeq" id="WP_213097996.1">
    <property type="nucleotide sequence ID" value="NZ_JAGYPN010000002.1"/>
</dbReference>
<dbReference type="Pfam" id="PF00370">
    <property type="entry name" value="FGGY_N"/>
    <property type="match status" value="1"/>
</dbReference>
<reference evidence="7 8" key="1">
    <citation type="submission" date="2021-05" db="EMBL/GenBank/DDBJ databases">
        <title>Novel Bacillus species.</title>
        <authorList>
            <person name="Liu G."/>
        </authorList>
    </citation>
    <scope>NUCLEOTIDE SEQUENCE [LARGE SCALE GENOMIC DNA]</scope>
    <source>
        <strain evidence="7 8">FJAT-49682</strain>
    </source>
</reference>
<comment type="caution">
    <text evidence="7">The sequence shown here is derived from an EMBL/GenBank/DDBJ whole genome shotgun (WGS) entry which is preliminary data.</text>
</comment>
<dbReference type="InterPro" id="IPR018485">
    <property type="entry name" value="FGGY_C"/>
</dbReference>
<keyword evidence="2 4" id="KW-0808">Transferase</keyword>
<dbReference type="SUPFAM" id="SSF53067">
    <property type="entry name" value="Actin-like ATPase domain"/>
    <property type="match status" value="2"/>
</dbReference>
<dbReference type="InterPro" id="IPR000577">
    <property type="entry name" value="Carb_kinase_FGGY"/>
</dbReference>
<dbReference type="Gene3D" id="3.30.420.40">
    <property type="match status" value="2"/>
</dbReference>
<feature type="domain" description="Carbohydrate kinase FGGY N-terminal" evidence="5">
    <location>
        <begin position="4"/>
        <end position="243"/>
    </location>
</feature>
<dbReference type="Proteomes" id="UP000676456">
    <property type="component" value="Unassembled WGS sequence"/>
</dbReference>
<accession>A0A942UK66</accession>
<dbReference type="InterPro" id="IPR050406">
    <property type="entry name" value="FGGY_Carb_Kinase"/>
</dbReference>
<evidence type="ECO:0000256" key="4">
    <source>
        <dbReference type="RuleBase" id="RU003733"/>
    </source>
</evidence>
<organism evidence="7 8">
    <name type="scientific">Lederbergia citrea</name>
    <dbReference type="NCBI Taxonomy" id="2833581"/>
    <lineage>
        <taxon>Bacteria</taxon>
        <taxon>Bacillati</taxon>
        <taxon>Bacillota</taxon>
        <taxon>Bacilli</taxon>
        <taxon>Bacillales</taxon>
        <taxon>Bacillaceae</taxon>
        <taxon>Lederbergia</taxon>
    </lineage>
</organism>
<dbReference type="PIRSF" id="PIRSF000538">
    <property type="entry name" value="GlpK"/>
    <property type="match status" value="1"/>
</dbReference>
<dbReference type="CDD" id="cd07773">
    <property type="entry name" value="ASKHA_NBD_FGGY_FK"/>
    <property type="match status" value="1"/>
</dbReference>
<protein>
    <submittedName>
        <fullName evidence="7">Carbohydrate kinase</fullName>
    </submittedName>
</protein>
<evidence type="ECO:0000313" key="8">
    <source>
        <dbReference type="Proteomes" id="UP000676456"/>
    </source>
</evidence>
<dbReference type="EMBL" id="JAGYPN010000002">
    <property type="protein sequence ID" value="MBS4222940.1"/>
    <property type="molecule type" value="Genomic_DNA"/>
</dbReference>
<evidence type="ECO:0000313" key="7">
    <source>
        <dbReference type="EMBL" id="MBS4222940.1"/>
    </source>
</evidence>
<comment type="similarity">
    <text evidence="1 4">Belongs to the FGGY kinase family.</text>
</comment>
<gene>
    <name evidence="7" type="ORF">KHA91_09325</name>
</gene>
<proteinExistence type="inferred from homology"/>
<evidence type="ECO:0000256" key="3">
    <source>
        <dbReference type="ARBA" id="ARBA00022777"/>
    </source>
</evidence>
<dbReference type="GO" id="GO:0016301">
    <property type="term" value="F:kinase activity"/>
    <property type="evidence" value="ECO:0007669"/>
    <property type="project" value="UniProtKB-KW"/>
</dbReference>